<reference evidence="1 2" key="1">
    <citation type="submission" date="2017-06" db="EMBL/GenBank/DDBJ databases">
        <title>Ensifer strains isolated from leguminous trees and herbs display diverse denitrification phenotypes with some acting as strong N2O sinks.</title>
        <authorList>
            <person name="Woliy K."/>
            <person name="Mania D."/>
            <person name="Bakken L.R."/>
            <person name="Frostegard A."/>
        </authorList>
    </citation>
    <scope>NUCLEOTIDE SEQUENCE [LARGE SCALE GENOMIC DNA]</scope>
    <source>
        <strain evidence="1 2">AC50a</strain>
    </source>
</reference>
<sequence>MARERGIVRTRYLAAVGVPRCYPSTMCQECLLVKVCYGLYRATELEAAVCDLGSDRWAGRRIADIWHRLCSLICLSPLDNCRDHPLRCRNRSRSCVLWTSIKETFHERTQRQVFLGHCRGERHRSGEAFLQ</sequence>
<accession>A0A2J0YVE3</accession>
<gene>
    <name evidence="1" type="ORF">CEJ86_27565</name>
</gene>
<organism evidence="1 2">
    <name type="scientific">Rhizobium meliloti</name>
    <name type="common">Ensifer meliloti</name>
    <name type="synonym">Sinorhizobium meliloti</name>
    <dbReference type="NCBI Taxonomy" id="382"/>
    <lineage>
        <taxon>Bacteria</taxon>
        <taxon>Pseudomonadati</taxon>
        <taxon>Pseudomonadota</taxon>
        <taxon>Alphaproteobacteria</taxon>
        <taxon>Hyphomicrobiales</taxon>
        <taxon>Rhizobiaceae</taxon>
        <taxon>Sinorhizobium/Ensifer group</taxon>
        <taxon>Sinorhizobium</taxon>
    </lineage>
</organism>
<dbReference type="Proteomes" id="UP000231987">
    <property type="component" value="Unassembled WGS sequence"/>
</dbReference>
<dbReference type="AlphaFoldDB" id="A0A2J0YVE3"/>
<name>A0A2J0YVE3_RHIML</name>
<evidence type="ECO:0000313" key="2">
    <source>
        <dbReference type="Proteomes" id="UP000231987"/>
    </source>
</evidence>
<protein>
    <submittedName>
        <fullName evidence="1">Uncharacterized protein</fullName>
    </submittedName>
</protein>
<comment type="caution">
    <text evidence="1">The sequence shown here is derived from an EMBL/GenBank/DDBJ whole genome shotgun (WGS) entry which is preliminary data.</text>
</comment>
<evidence type="ECO:0000313" key="1">
    <source>
        <dbReference type="EMBL" id="PJR11525.1"/>
    </source>
</evidence>
<dbReference type="EMBL" id="NJGD01000019">
    <property type="protein sequence ID" value="PJR11525.1"/>
    <property type="molecule type" value="Genomic_DNA"/>
</dbReference>
<proteinExistence type="predicted"/>